<comment type="caution">
    <text evidence="1">The sequence shown here is derived from an EMBL/GenBank/DDBJ whole genome shotgun (WGS) entry which is preliminary data.</text>
</comment>
<accession>A0A9Q1E6X0</accession>
<reference evidence="1" key="1">
    <citation type="journal article" date="2023" name="Science">
        <title>Genome structures resolve the early diversification of teleost fishes.</title>
        <authorList>
            <person name="Parey E."/>
            <person name="Louis A."/>
            <person name="Montfort J."/>
            <person name="Bouchez O."/>
            <person name="Roques C."/>
            <person name="Iampietro C."/>
            <person name="Lluch J."/>
            <person name="Castinel A."/>
            <person name="Donnadieu C."/>
            <person name="Desvignes T."/>
            <person name="Floi Bucao C."/>
            <person name="Jouanno E."/>
            <person name="Wen M."/>
            <person name="Mejri S."/>
            <person name="Dirks R."/>
            <person name="Jansen H."/>
            <person name="Henkel C."/>
            <person name="Chen W.J."/>
            <person name="Zahm M."/>
            <person name="Cabau C."/>
            <person name="Klopp C."/>
            <person name="Thompson A.W."/>
            <person name="Robinson-Rechavi M."/>
            <person name="Braasch I."/>
            <person name="Lecointre G."/>
            <person name="Bobe J."/>
            <person name="Postlethwait J.H."/>
            <person name="Berthelot C."/>
            <person name="Roest Crollius H."/>
            <person name="Guiguen Y."/>
        </authorList>
    </citation>
    <scope>NUCLEOTIDE SEQUENCE</scope>
    <source>
        <strain evidence="1">WJC10195</strain>
    </source>
</reference>
<name>A0A9Q1E6X0_SYNKA</name>
<evidence type="ECO:0000313" key="2">
    <source>
        <dbReference type="Proteomes" id="UP001152622"/>
    </source>
</evidence>
<sequence>MFAAAQISADHIPEEYCDWSPRCIAKPRNFPGNRLSNRVPSMPCSTITLILFPVATITTTSGKRCEWIFEENRDLIAGGPLHRPYYWGS</sequence>
<evidence type="ECO:0000313" key="1">
    <source>
        <dbReference type="EMBL" id="KAJ8333235.1"/>
    </source>
</evidence>
<dbReference type="AlphaFoldDB" id="A0A9Q1E6X0"/>
<dbReference type="EMBL" id="JAINUF010000024">
    <property type="protein sequence ID" value="KAJ8333235.1"/>
    <property type="molecule type" value="Genomic_DNA"/>
</dbReference>
<protein>
    <submittedName>
        <fullName evidence="1">Uncharacterized protein</fullName>
    </submittedName>
</protein>
<keyword evidence="2" id="KW-1185">Reference proteome</keyword>
<dbReference type="Proteomes" id="UP001152622">
    <property type="component" value="Chromosome 24"/>
</dbReference>
<organism evidence="1 2">
    <name type="scientific">Synaphobranchus kaupii</name>
    <name type="common">Kaup's arrowtooth eel</name>
    <dbReference type="NCBI Taxonomy" id="118154"/>
    <lineage>
        <taxon>Eukaryota</taxon>
        <taxon>Metazoa</taxon>
        <taxon>Chordata</taxon>
        <taxon>Craniata</taxon>
        <taxon>Vertebrata</taxon>
        <taxon>Euteleostomi</taxon>
        <taxon>Actinopterygii</taxon>
        <taxon>Neopterygii</taxon>
        <taxon>Teleostei</taxon>
        <taxon>Anguilliformes</taxon>
        <taxon>Synaphobranchidae</taxon>
        <taxon>Synaphobranchus</taxon>
    </lineage>
</organism>
<proteinExistence type="predicted"/>
<gene>
    <name evidence="1" type="ORF">SKAU_G00421310</name>
</gene>